<feature type="region of interest" description="Disordered" evidence="1">
    <location>
        <begin position="1"/>
        <end position="24"/>
    </location>
</feature>
<gene>
    <name evidence="2" type="ORF">TGEB3V08_LOCUS1141</name>
</gene>
<proteinExistence type="predicted"/>
<sequence>MTHMWKNTPSSSSQDSNLQPTSYQCPSVIQDRSVNLVQDSEDDDDDSEDDKLPVKEVKPTQVKIHDSTAQTPHVQRVGNEKDGNARKLSSGMIKISLSLDSLVFYESDPLGHAATEAGHEKVI</sequence>
<organism evidence="2">
    <name type="scientific">Timema genevievae</name>
    <name type="common">Walking stick</name>
    <dbReference type="NCBI Taxonomy" id="629358"/>
    <lineage>
        <taxon>Eukaryota</taxon>
        <taxon>Metazoa</taxon>
        <taxon>Ecdysozoa</taxon>
        <taxon>Arthropoda</taxon>
        <taxon>Hexapoda</taxon>
        <taxon>Insecta</taxon>
        <taxon>Pterygota</taxon>
        <taxon>Neoptera</taxon>
        <taxon>Polyneoptera</taxon>
        <taxon>Phasmatodea</taxon>
        <taxon>Timematodea</taxon>
        <taxon>Timematoidea</taxon>
        <taxon>Timematidae</taxon>
        <taxon>Timema</taxon>
    </lineage>
</organism>
<evidence type="ECO:0000256" key="1">
    <source>
        <dbReference type="SAM" id="MobiDB-lite"/>
    </source>
</evidence>
<protein>
    <submittedName>
        <fullName evidence="2">Uncharacterized protein</fullName>
    </submittedName>
</protein>
<reference evidence="2" key="1">
    <citation type="submission" date="2020-11" db="EMBL/GenBank/DDBJ databases">
        <authorList>
            <person name="Tran Van P."/>
        </authorList>
    </citation>
    <scope>NUCLEOTIDE SEQUENCE</scope>
</reference>
<feature type="compositionally biased region" description="Acidic residues" evidence="1">
    <location>
        <begin position="39"/>
        <end position="49"/>
    </location>
</feature>
<name>A0A7R9JPK0_TIMGE</name>
<evidence type="ECO:0000313" key="2">
    <source>
        <dbReference type="EMBL" id="CAD7586869.1"/>
    </source>
</evidence>
<dbReference type="EMBL" id="OE839351">
    <property type="protein sequence ID" value="CAD7586869.1"/>
    <property type="molecule type" value="Genomic_DNA"/>
</dbReference>
<accession>A0A7R9JPK0</accession>
<feature type="region of interest" description="Disordered" evidence="1">
    <location>
        <begin position="36"/>
        <end position="55"/>
    </location>
</feature>
<dbReference type="AlphaFoldDB" id="A0A7R9JPK0"/>